<gene>
    <name evidence="1" type="ORF">RPERSI_LOCUS30812</name>
</gene>
<sequence length="41" mass="4660">KDNSSEQSDSPCVVRTTTVETDIIKEAMKDNHNLNHDFINI</sequence>
<feature type="non-terminal residue" evidence="1">
    <location>
        <position position="1"/>
    </location>
</feature>
<evidence type="ECO:0000313" key="1">
    <source>
        <dbReference type="EMBL" id="CAG8838796.1"/>
    </source>
</evidence>
<proteinExistence type="predicted"/>
<protein>
    <submittedName>
        <fullName evidence="1">26442_t:CDS:1</fullName>
    </submittedName>
</protein>
<feature type="non-terminal residue" evidence="1">
    <location>
        <position position="41"/>
    </location>
</feature>
<comment type="caution">
    <text evidence="1">The sequence shown here is derived from an EMBL/GenBank/DDBJ whole genome shotgun (WGS) entry which is preliminary data.</text>
</comment>
<organism evidence="1 2">
    <name type="scientific">Racocetra persica</name>
    <dbReference type="NCBI Taxonomy" id="160502"/>
    <lineage>
        <taxon>Eukaryota</taxon>
        <taxon>Fungi</taxon>
        <taxon>Fungi incertae sedis</taxon>
        <taxon>Mucoromycota</taxon>
        <taxon>Glomeromycotina</taxon>
        <taxon>Glomeromycetes</taxon>
        <taxon>Diversisporales</taxon>
        <taxon>Gigasporaceae</taxon>
        <taxon>Racocetra</taxon>
    </lineage>
</organism>
<keyword evidence="2" id="KW-1185">Reference proteome</keyword>
<dbReference type="EMBL" id="CAJVQC010121673">
    <property type="protein sequence ID" value="CAG8838796.1"/>
    <property type="molecule type" value="Genomic_DNA"/>
</dbReference>
<dbReference type="Proteomes" id="UP000789920">
    <property type="component" value="Unassembled WGS sequence"/>
</dbReference>
<evidence type="ECO:0000313" key="2">
    <source>
        <dbReference type="Proteomes" id="UP000789920"/>
    </source>
</evidence>
<reference evidence="1" key="1">
    <citation type="submission" date="2021-06" db="EMBL/GenBank/DDBJ databases">
        <authorList>
            <person name="Kallberg Y."/>
            <person name="Tangrot J."/>
            <person name="Rosling A."/>
        </authorList>
    </citation>
    <scope>NUCLEOTIDE SEQUENCE</scope>
    <source>
        <strain evidence="1">MA461A</strain>
    </source>
</reference>
<name>A0ACA9SH60_9GLOM</name>
<accession>A0ACA9SH60</accession>